<accession>D7C2Y1</accession>
<dbReference type="KEGG" id="sbh:SBI_04923"/>
<evidence type="ECO:0000313" key="1">
    <source>
        <dbReference type="EMBL" id="ADI08043.1"/>
    </source>
</evidence>
<reference evidence="1 2" key="1">
    <citation type="journal article" date="2010" name="J. Bacteriol.">
        <title>Genome sequence of the milbemycin-producing bacterium Streptomyces bingchenggensis.</title>
        <authorList>
            <person name="Wang X.J."/>
            <person name="Yan Y.J."/>
            <person name="Zhang B."/>
            <person name="An J."/>
            <person name="Wang J.J."/>
            <person name="Tian J."/>
            <person name="Jiang L."/>
            <person name="Chen Y.H."/>
            <person name="Huang S.X."/>
            <person name="Yin M."/>
            <person name="Zhang J."/>
            <person name="Gao A.L."/>
            <person name="Liu C.X."/>
            <person name="Zhu Z.X."/>
            <person name="Xiang W.S."/>
        </authorList>
    </citation>
    <scope>NUCLEOTIDE SEQUENCE [LARGE SCALE GENOMIC DNA]</scope>
    <source>
        <strain evidence="1 2">BCW-1</strain>
    </source>
</reference>
<dbReference type="RefSeq" id="WP_014177512.1">
    <property type="nucleotide sequence ID" value="NC_016582.1"/>
</dbReference>
<gene>
    <name evidence="1" type="ordered locus">SBI_04923</name>
</gene>
<dbReference type="Proteomes" id="UP000000377">
    <property type="component" value="Chromosome"/>
</dbReference>
<dbReference type="AlphaFoldDB" id="D7C2Y1"/>
<sequence length="114" mass="12898">MNGPLIVHKAEAVEAMQHADRLRPSAYQRTRVHRRDLLVERQLEPGHLKAACTTWHQALGDCPKVQSVRADDHAKAMFGLLRPHLKNATACDLYDRATVTSWLMPPRVNGRVDI</sequence>
<evidence type="ECO:0000313" key="2">
    <source>
        <dbReference type="Proteomes" id="UP000000377"/>
    </source>
</evidence>
<proteinExistence type="predicted"/>
<dbReference type="HOGENOM" id="CLU_2119655_0_0_11"/>
<name>D7C2Y1_STRBB</name>
<keyword evidence="2" id="KW-1185">Reference proteome</keyword>
<organism evidence="1 2">
    <name type="scientific">Streptomyces bingchenggensis (strain BCW-1)</name>
    <dbReference type="NCBI Taxonomy" id="749414"/>
    <lineage>
        <taxon>Bacteria</taxon>
        <taxon>Bacillati</taxon>
        <taxon>Actinomycetota</taxon>
        <taxon>Actinomycetes</taxon>
        <taxon>Kitasatosporales</taxon>
        <taxon>Streptomycetaceae</taxon>
        <taxon>Streptomyces</taxon>
    </lineage>
</organism>
<dbReference type="eggNOG" id="COG0457">
    <property type="taxonomic scope" value="Bacteria"/>
</dbReference>
<protein>
    <submittedName>
        <fullName evidence="1">Uncharacterized protein</fullName>
    </submittedName>
</protein>
<dbReference type="PATRIC" id="fig|749414.3.peg.5089"/>
<dbReference type="STRING" id="749414.SBI_04923"/>
<dbReference type="EMBL" id="CP002047">
    <property type="protein sequence ID" value="ADI08043.1"/>
    <property type="molecule type" value="Genomic_DNA"/>
</dbReference>